<evidence type="ECO:0000256" key="2">
    <source>
        <dbReference type="ARBA" id="ARBA00023002"/>
    </source>
</evidence>
<dbReference type="PROSITE" id="PS51353">
    <property type="entry name" value="ARSC"/>
    <property type="match status" value="1"/>
</dbReference>
<name>A0A4Y3WMF2_9PSEU</name>
<proteinExistence type="inferred from homology"/>
<evidence type="ECO:0000313" key="4">
    <source>
        <dbReference type="EMBL" id="GEC20137.1"/>
    </source>
</evidence>
<protein>
    <submittedName>
        <fullName evidence="4">Arsenate reductase</fullName>
    </submittedName>
</protein>
<dbReference type="InterPro" id="IPR036249">
    <property type="entry name" value="Thioredoxin-like_sf"/>
</dbReference>
<accession>A0A4Y3WMF2</accession>
<reference evidence="4 5" key="1">
    <citation type="submission" date="2019-06" db="EMBL/GenBank/DDBJ databases">
        <title>Whole genome shotgun sequence of Pseudonocardia hydrocarbonoxydans NBRC 14498.</title>
        <authorList>
            <person name="Hosoyama A."/>
            <person name="Uohara A."/>
            <person name="Ohji S."/>
            <person name="Ichikawa N."/>
        </authorList>
    </citation>
    <scope>NUCLEOTIDE SEQUENCE [LARGE SCALE GENOMIC DNA]</scope>
    <source>
        <strain evidence="4 5">NBRC 14498</strain>
    </source>
</reference>
<dbReference type="CDD" id="cd03034">
    <property type="entry name" value="ArsC_ArsC"/>
    <property type="match status" value="1"/>
</dbReference>
<comment type="caution">
    <text evidence="4">The sequence shown here is derived from an EMBL/GenBank/DDBJ whole genome shotgun (WGS) entry which is preliminary data.</text>
</comment>
<dbReference type="PANTHER" id="PTHR30041">
    <property type="entry name" value="ARSENATE REDUCTASE"/>
    <property type="match status" value="1"/>
</dbReference>
<gene>
    <name evidence="4" type="ORF">PHY01_24200</name>
</gene>
<comment type="similarity">
    <text evidence="1 3">Belongs to the ArsC family.</text>
</comment>
<dbReference type="NCBIfam" id="TIGR00014">
    <property type="entry name" value="arsC"/>
    <property type="match status" value="1"/>
</dbReference>
<dbReference type="AlphaFoldDB" id="A0A4Y3WMF2"/>
<keyword evidence="2" id="KW-0560">Oxidoreductase</keyword>
<sequence length="114" mass="12465">MIVWHNPRCSKSRGVLQVLAEAGVTPDVVRYLDTPPTRAEIEDVLRLLGTDDPAAIVRTGEAAYRELGLAGADRDTLLDALAAHPSLIERPIVVDGDRAVLARPPERVHELLDR</sequence>
<dbReference type="PANTHER" id="PTHR30041:SF4">
    <property type="entry name" value="ARSENATE REDUCTASE"/>
    <property type="match status" value="1"/>
</dbReference>
<evidence type="ECO:0000256" key="3">
    <source>
        <dbReference type="PROSITE-ProRule" id="PRU01282"/>
    </source>
</evidence>
<dbReference type="SUPFAM" id="SSF52833">
    <property type="entry name" value="Thioredoxin-like"/>
    <property type="match status" value="1"/>
</dbReference>
<keyword evidence="5" id="KW-1185">Reference proteome</keyword>
<dbReference type="EMBL" id="BJNG01000017">
    <property type="protein sequence ID" value="GEC20137.1"/>
    <property type="molecule type" value="Genomic_DNA"/>
</dbReference>
<dbReference type="Pfam" id="PF03960">
    <property type="entry name" value="ArsC"/>
    <property type="match status" value="1"/>
</dbReference>
<dbReference type="RefSeq" id="WP_141278665.1">
    <property type="nucleotide sequence ID" value="NZ_BAAARZ010000008.1"/>
</dbReference>
<dbReference type="Gene3D" id="3.40.30.10">
    <property type="entry name" value="Glutaredoxin"/>
    <property type="match status" value="1"/>
</dbReference>
<evidence type="ECO:0000313" key="5">
    <source>
        <dbReference type="Proteomes" id="UP000320338"/>
    </source>
</evidence>
<dbReference type="Proteomes" id="UP000320338">
    <property type="component" value="Unassembled WGS sequence"/>
</dbReference>
<dbReference type="InterPro" id="IPR006660">
    <property type="entry name" value="Arsenate_reductase-like"/>
</dbReference>
<dbReference type="GO" id="GO:0008794">
    <property type="term" value="F:arsenate reductase (glutaredoxin) activity"/>
    <property type="evidence" value="ECO:0007669"/>
    <property type="project" value="InterPro"/>
</dbReference>
<organism evidence="4 5">
    <name type="scientific">Pseudonocardia hydrocarbonoxydans</name>
    <dbReference type="NCBI Taxonomy" id="76726"/>
    <lineage>
        <taxon>Bacteria</taxon>
        <taxon>Bacillati</taxon>
        <taxon>Actinomycetota</taxon>
        <taxon>Actinomycetes</taxon>
        <taxon>Pseudonocardiales</taxon>
        <taxon>Pseudonocardiaceae</taxon>
        <taxon>Pseudonocardia</taxon>
    </lineage>
</organism>
<evidence type="ECO:0000256" key="1">
    <source>
        <dbReference type="ARBA" id="ARBA00007198"/>
    </source>
</evidence>
<dbReference type="InterPro" id="IPR006659">
    <property type="entry name" value="Arsenate_reductase"/>
</dbReference>
<dbReference type="OrthoDB" id="9790554at2"/>